<dbReference type="OrthoDB" id="163114at2157"/>
<dbReference type="EMBL" id="CP003929">
    <property type="protein sequence ID" value="AGB37701.1"/>
    <property type="molecule type" value="Genomic_DNA"/>
</dbReference>
<dbReference type="GeneID" id="14404995"/>
<organism evidence="2 3">
    <name type="scientific">Natronococcus occultus SP4</name>
    <dbReference type="NCBI Taxonomy" id="694430"/>
    <lineage>
        <taxon>Archaea</taxon>
        <taxon>Methanobacteriati</taxon>
        <taxon>Methanobacteriota</taxon>
        <taxon>Stenosarchaea group</taxon>
        <taxon>Halobacteria</taxon>
        <taxon>Halobacteriales</taxon>
        <taxon>Natrialbaceae</taxon>
        <taxon>Natronococcus</taxon>
    </lineage>
</organism>
<protein>
    <submittedName>
        <fullName evidence="2">Uncharacterized protein</fullName>
    </submittedName>
</protein>
<dbReference type="eggNOG" id="arCOG07538">
    <property type="taxonomic scope" value="Archaea"/>
</dbReference>
<feature type="compositionally biased region" description="Acidic residues" evidence="1">
    <location>
        <begin position="31"/>
        <end position="59"/>
    </location>
</feature>
<feature type="compositionally biased region" description="Acidic residues" evidence="1">
    <location>
        <begin position="218"/>
        <end position="230"/>
    </location>
</feature>
<accession>L0JY65</accession>
<evidence type="ECO:0000313" key="3">
    <source>
        <dbReference type="Proteomes" id="UP000010878"/>
    </source>
</evidence>
<dbReference type="AlphaFoldDB" id="L0JY65"/>
<dbReference type="RefSeq" id="WP_015321146.1">
    <property type="nucleotide sequence ID" value="NC_019974.1"/>
</dbReference>
<evidence type="ECO:0000313" key="2">
    <source>
        <dbReference type="EMBL" id="AGB37701.1"/>
    </source>
</evidence>
<dbReference type="Proteomes" id="UP000010878">
    <property type="component" value="Chromosome"/>
</dbReference>
<feature type="region of interest" description="Disordered" evidence="1">
    <location>
        <begin position="205"/>
        <end position="230"/>
    </location>
</feature>
<dbReference type="PROSITE" id="PS51257">
    <property type="entry name" value="PROKAR_LIPOPROTEIN"/>
    <property type="match status" value="1"/>
</dbReference>
<dbReference type="KEGG" id="nou:Natoc_1911"/>
<sequence length="366" mass="41641">MTLNRSETIDRRRVIRAIGAGGVVALAGCAGDEDADDDSEEIDDEMDDADEEPEEELASLEETPTGESLSDEDIQALVDAFDDDPMNEAQQEVEGDERSYTPRHVWKWVSDENLIGLHFDEPNPEEATELDYITIGQKGLFTEESQPDEEFTHFHQHTADSWEGGHGGETGDEGYWLTHIAVREIEYPFHDEPIEPQVDYGFMPTPPEEGSEGHDVDWEAPDGGEGDLDDEDRNELIEIFDDEWTNEDQQEADGRTPSHVWKWVSEDTGLFLHWDEPNVEEAENLIYFGMGERGQFTSDDIPAGQAEDFTHFHKHEADSWEAGHGAQDPEQWGYWLIHHATRDHEMPWGDVEVGIDREFMPTPVEE</sequence>
<dbReference type="HOGENOM" id="CLU_755704_0_0_2"/>
<gene>
    <name evidence="2" type="ORF">Natoc_1911</name>
</gene>
<feature type="region of interest" description="Disordered" evidence="1">
    <location>
        <begin position="29"/>
        <end position="74"/>
    </location>
</feature>
<proteinExistence type="predicted"/>
<name>L0JY65_9EURY</name>
<dbReference type="STRING" id="694430.Natoc_1911"/>
<evidence type="ECO:0000256" key="1">
    <source>
        <dbReference type="SAM" id="MobiDB-lite"/>
    </source>
</evidence>
<reference evidence="2 3" key="1">
    <citation type="submission" date="2012-11" db="EMBL/GenBank/DDBJ databases">
        <title>FINISHED of Natronococcus occultus SP4, DSM 3396.</title>
        <authorList>
            <consortium name="DOE Joint Genome Institute"/>
            <person name="Eisen J."/>
            <person name="Huntemann M."/>
            <person name="Wei C.-L."/>
            <person name="Han J."/>
            <person name="Detter J.C."/>
            <person name="Han C."/>
            <person name="Tapia R."/>
            <person name="Chen A."/>
            <person name="Kyrpides N."/>
            <person name="Mavromatis K."/>
            <person name="Markowitz V."/>
            <person name="Szeto E."/>
            <person name="Ivanova N."/>
            <person name="Mikhailova N."/>
            <person name="Ovchinnikova G."/>
            <person name="Pagani I."/>
            <person name="Pati A."/>
            <person name="Goodwin L."/>
            <person name="Nordberg H.P."/>
            <person name="Cantor M.N."/>
            <person name="Hua S.X."/>
            <person name="Woyke T."/>
            <person name="Eisen J."/>
            <person name="Klenk H.-P."/>
            <person name="Klenk H.-P."/>
        </authorList>
    </citation>
    <scope>NUCLEOTIDE SEQUENCE [LARGE SCALE GENOMIC DNA]</scope>
    <source>
        <strain evidence="2 3">SP4</strain>
    </source>
</reference>
<keyword evidence="3" id="KW-1185">Reference proteome</keyword>